<evidence type="ECO:0008006" key="8">
    <source>
        <dbReference type="Google" id="ProtNLM"/>
    </source>
</evidence>
<accession>A2G5G5</accession>
<evidence type="ECO:0000256" key="1">
    <source>
        <dbReference type="ARBA" id="ARBA00004123"/>
    </source>
</evidence>
<evidence type="ECO:0000256" key="2">
    <source>
        <dbReference type="ARBA" id="ARBA00022614"/>
    </source>
</evidence>
<reference evidence="6" key="1">
    <citation type="submission" date="2006-10" db="EMBL/GenBank/DDBJ databases">
        <authorList>
            <person name="Amadeo P."/>
            <person name="Zhao Q."/>
            <person name="Wortman J."/>
            <person name="Fraser-Liggett C."/>
            <person name="Carlton J."/>
        </authorList>
    </citation>
    <scope>NUCLEOTIDE SEQUENCE</scope>
    <source>
        <strain evidence="6">G3</strain>
    </source>
</reference>
<keyword evidence="3" id="KW-0677">Repeat</keyword>
<dbReference type="OrthoDB" id="2160613at2759"/>
<dbReference type="SMR" id="A2G5G5"/>
<evidence type="ECO:0000256" key="4">
    <source>
        <dbReference type="ARBA" id="ARBA00023242"/>
    </source>
</evidence>
<evidence type="ECO:0000256" key="3">
    <source>
        <dbReference type="ARBA" id="ARBA00022737"/>
    </source>
</evidence>
<evidence type="ECO:0000256" key="5">
    <source>
        <dbReference type="ARBA" id="ARBA00024196"/>
    </source>
</evidence>
<dbReference type="InterPro" id="IPR032675">
    <property type="entry name" value="LRR_dom_sf"/>
</dbReference>
<comment type="subcellular location">
    <subcellularLocation>
        <location evidence="1">Nucleus</location>
    </subcellularLocation>
</comment>
<evidence type="ECO:0000313" key="6">
    <source>
        <dbReference type="EMBL" id="EAX87606.1"/>
    </source>
</evidence>
<dbReference type="VEuPathDB" id="TrichDB:TVAG_165840"/>
<keyword evidence="4" id="KW-0539">Nucleus</keyword>
<dbReference type="EMBL" id="DS114424">
    <property type="protein sequence ID" value="EAX87606.1"/>
    <property type="molecule type" value="Genomic_DNA"/>
</dbReference>
<protein>
    <recommendedName>
        <fullName evidence="8">Leucine Rich Repeat family protein</fullName>
    </recommendedName>
</protein>
<dbReference type="Gene3D" id="3.80.10.10">
    <property type="entry name" value="Ribonuclease Inhibitor"/>
    <property type="match status" value="1"/>
</dbReference>
<dbReference type="Proteomes" id="UP000001542">
    <property type="component" value="Unassembled WGS sequence"/>
</dbReference>
<evidence type="ECO:0000313" key="7">
    <source>
        <dbReference type="Proteomes" id="UP000001542"/>
    </source>
</evidence>
<organism evidence="6 7">
    <name type="scientific">Trichomonas vaginalis (strain ATCC PRA-98 / G3)</name>
    <dbReference type="NCBI Taxonomy" id="412133"/>
    <lineage>
        <taxon>Eukaryota</taxon>
        <taxon>Metamonada</taxon>
        <taxon>Parabasalia</taxon>
        <taxon>Trichomonadida</taxon>
        <taxon>Trichomonadidae</taxon>
        <taxon>Trichomonas</taxon>
    </lineage>
</organism>
<dbReference type="InterPro" id="IPR044640">
    <property type="entry name" value="RU2A"/>
</dbReference>
<dbReference type="VEuPathDB" id="TrichDB:TVAGG3_0594810"/>
<dbReference type="GO" id="GO:0030620">
    <property type="term" value="F:U2 snRNA binding"/>
    <property type="evidence" value="ECO:0007669"/>
    <property type="project" value="InterPro"/>
</dbReference>
<sequence length="224" mass="25671">MADSEEHNSEKPTVIGKIDDGFLDISDKGLTSLACIGVQPSLQILMVSNNNLTSFKSLKPQPNLKCIFAASNPIEFLDCLDKQPKLESLDLSDTPIVAQKRWRLKVLATCKNLITINGEEVTDIEKKRAKKVLQAYPDMQFISDGEKQKQMLDGESQMLQYKMYVRHHSDNLRKFARNEAELWDLQNNGQRPEICDFSTDDEIKRAIIKLRHRNEKIATTFFKK</sequence>
<dbReference type="SUPFAM" id="SSF52058">
    <property type="entry name" value="L domain-like"/>
    <property type="match status" value="1"/>
</dbReference>
<dbReference type="InterPro" id="IPR001611">
    <property type="entry name" value="Leu-rich_rpt"/>
</dbReference>
<gene>
    <name evidence="6" type="ORF">TVAG_165840</name>
</gene>
<keyword evidence="7" id="KW-1185">Reference proteome</keyword>
<dbReference type="PANTHER" id="PTHR10552">
    <property type="entry name" value="U2 SMALL NUCLEAR RIBONUCLEOPROTEIN A"/>
    <property type="match status" value="1"/>
</dbReference>
<dbReference type="PROSITE" id="PS51450">
    <property type="entry name" value="LRR"/>
    <property type="match status" value="1"/>
</dbReference>
<proteinExistence type="inferred from homology"/>
<comment type="similarity">
    <text evidence="5">Belongs to the U2 small nuclear ribonucleoprotein A family.</text>
</comment>
<keyword evidence="2" id="KW-0433">Leucine-rich repeat</keyword>
<name>A2G5G5_TRIV3</name>
<dbReference type="InParanoid" id="A2G5G5"/>
<dbReference type="GO" id="GO:0000398">
    <property type="term" value="P:mRNA splicing, via spliceosome"/>
    <property type="evidence" value="ECO:0007669"/>
    <property type="project" value="InterPro"/>
</dbReference>
<dbReference type="PANTHER" id="PTHR10552:SF6">
    <property type="entry name" value="U2 SMALL NUCLEAR RIBONUCLEOPROTEIN A"/>
    <property type="match status" value="1"/>
</dbReference>
<dbReference type="GO" id="GO:0005634">
    <property type="term" value="C:nucleus"/>
    <property type="evidence" value="ECO:0007669"/>
    <property type="project" value="UniProtKB-SubCell"/>
</dbReference>
<dbReference type="AlphaFoldDB" id="A2G5G5"/>
<reference evidence="6" key="2">
    <citation type="journal article" date="2007" name="Science">
        <title>Draft genome sequence of the sexually transmitted pathogen Trichomonas vaginalis.</title>
        <authorList>
            <person name="Carlton J.M."/>
            <person name="Hirt R.P."/>
            <person name="Silva J.C."/>
            <person name="Delcher A.L."/>
            <person name="Schatz M."/>
            <person name="Zhao Q."/>
            <person name="Wortman J.R."/>
            <person name="Bidwell S.L."/>
            <person name="Alsmark U.C.M."/>
            <person name="Besteiro S."/>
            <person name="Sicheritz-Ponten T."/>
            <person name="Noel C.J."/>
            <person name="Dacks J.B."/>
            <person name="Foster P.G."/>
            <person name="Simillion C."/>
            <person name="Van de Peer Y."/>
            <person name="Miranda-Saavedra D."/>
            <person name="Barton G.J."/>
            <person name="Westrop G.D."/>
            <person name="Mueller S."/>
            <person name="Dessi D."/>
            <person name="Fiori P.L."/>
            <person name="Ren Q."/>
            <person name="Paulsen I."/>
            <person name="Zhang H."/>
            <person name="Bastida-Corcuera F.D."/>
            <person name="Simoes-Barbosa A."/>
            <person name="Brown M.T."/>
            <person name="Hayes R.D."/>
            <person name="Mukherjee M."/>
            <person name="Okumura C.Y."/>
            <person name="Schneider R."/>
            <person name="Smith A.J."/>
            <person name="Vanacova S."/>
            <person name="Villalvazo M."/>
            <person name="Haas B.J."/>
            <person name="Pertea M."/>
            <person name="Feldblyum T.V."/>
            <person name="Utterback T.R."/>
            <person name="Shu C.L."/>
            <person name="Osoegawa K."/>
            <person name="de Jong P.J."/>
            <person name="Hrdy I."/>
            <person name="Horvathova L."/>
            <person name="Zubacova Z."/>
            <person name="Dolezal P."/>
            <person name="Malik S.B."/>
            <person name="Logsdon J.M. Jr."/>
            <person name="Henze K."/>
            <person name="Gupta A."/>
            <person name="Wang C.C."/>
            <person name="Dunne R.L."/>
            <person name="Upcroft J.A."/>
            <person name="Upcroft P."/>
            <person name="White O."/>
            <person name="Salzberg S.L."/>
            <person name="Tang P."/>
            <person name="Chiu C.-H."/>
            <person name="Lee Y.-S."/>
            <person name="Embley T.M."/>
            <person name="Coombs G.H."/>
            <person name="Mottram J.C."/>
            <person name="Tachezy J."/>
            <person name="Fraser-Liggett C.M."/>
            <person name="Johnson P.J."/>
        </authorList>
    </citation>
    <scope>NUCLEOTIDE SEQUENCE [LARGE SCALE GENOMIC DNA]</scope>
    <source>
        <strain evidence="6">G3</strain>
    </source>
</reference>